<dbReference type="PANTHER" id="PTHR12110:SF21">
    <property type="entry name" value="XYLOSE ISOMERASE-LIKE TIM BARREL DOMAIN-CONTAINING PROTEIN"/>
    <property type="match status" value="1"/>
</dbReference>
<dbReference type="Pfam" id="PF01261">
    <property type="entry name" value="AP_endonuc_2"/>
    <property type="match status" value="1"/>
</dbReference>
<feature type="domain" description="Xylose isomerase-like TIM barrel" evidence="1">
    <location>
        <begin position="2"/>
        <end position="134"/>
    </location>
</feature>
<proteinExistence type="predicted"/>
<keyword evidence="2" id="KW-0255">Endonuclease</keyword>
<dbReference type="GO" id="GO:0004519">
    <property type="term" value="F:endonuclease activity"/>
    <property type="evidence" value="ECO:0007669"/>
    <property type="project" value="UniProtKB-KW"/>
</dbReference>
<evidence type="ECO:0000313" key="2">
    <source>
        <dbReference type="EMBL" id="TDO93954.1"/>
    </source>
</evidence>
<comment type="caution">
    <text evidence="2">The sequence shown here is derived from an EMBL/GenBank/DDBJ whole genome shotgun (WGS) entry which is preliminary data.</text>
</comment>
<dbReference type="Proteomes" id="UP000295064">
    <property type="component" value="Unassembled WGS sequence"/>
</dbReference>
<name>A0A4R6LYU7_9FIRM</name>
<evidence type="ECO:0000259" key="1">
    <source>
        <dbReference type="Pfam" id="PF01261"/>
    </source>
</evidence>
<dbReference type="PANTHER" id="PTHR12110">
    <property type="entry name" value="HYDROXYPYRUVATE ISOMERASE"/>
    <property type="match status" value="1"/>
</dbReference>
<dbReference type="SUPFAM" id="SSF51658">
    <property type="entry name" value="Xylose isomerase-like"/>
    <property type="match status" value="1"/>
</dbReference>
<dbReference type="EMBL" id="SNWX01000005">
    <property type="protein sequence ID" value="TDO93954.1"/>
    <property type="molecule type" value="Genomic_DNA"/>
</dbReference>
<accession>A0A4R6LYU7</accession>
<dbReference type="AlphaFoldDB" id="A0A4R6LYU7"/>
<keyword evidence="2" id="KW-0540">Nuclease</keyword>
<dbReference type="Gene3D" id="3.20.20.150">
    <property type="entry name" value="Divalent-metal-dependent TIM barrel enzymes"/>
    <property type="match status" value="1"/>
</dbReference>
<evidence type="ECO:0000313" key="3">
    <source>
        <dbReference type="Proteomes" id="UP000295064"/>
    </source>
</evidence>
<keyword evidence="2" id="KW-0378">Hydrolase</keyword>
<sequence>MVYNPETLFKLRNEVGDLIGMNLDSSHLFWMGGDPISAVRELRDAIYFVHAKDVRMERILVDNNGLLDTKTIDEFASRSWNYVALGHGHSVNWWKEFFTVLKMVGYDGTVSLEMEDLSMAALTGIKKSLSVLKEALPRDFN</sequence>
<protein>
    <submittedName>
        <fullName evidence="2">AP endonuclease family 2 protein</fullName>
    </submittedName>
</protein>
<dbReference type="InterPro" id="IPR036237">
    <property type="entry name" value="Xyl_isomerase-like_sf"/>
</dbReference>
<gene>
    <name evidence="2" type="ORF">DFR79_105106</name>
</gene>
<organism evidence="2 3">
    <name type="scientific">Halanaerobium saccharolyticum</name>
    <dbReference type="NCBI Taxonomy" id="43595"/>
    <lineage>
        <taxon>Bacteria</taxon>
        <taxon>Bacillati</taxon>
        <taxon>Bacillota</taxon>
        <taxon>Clostridia</taxon>
        <taxon>Halanaerobiales</taxon>
        <taxon>Halanaerobiaceae</taxon>
        <taxon>Halanaerobium</taxon>
    </lineage>
</organism>
<dbReference type="InterPro" id="IPR050312">
    <property type="entry name" value="IolE/XylAMocC-like"/>
</dbReference>
<dbReference type="InterPro" id="IPR013022">
    <property type="entry name" value="Xyl_isomerase-like_TIM-brl"/>
</dbReference>
<reference evidence="2 3" key="1">
    <citation type="submission" date="2019-03" db="EMBL/GenBank/DDBJ databases">
        <title>Subsurface microbial communities from deep shales in Ohio and West Virginia, USA.</title>
        <authorList>
            <person name="Wrighton K."/>
        </authorList>
    </citation>
    <scope>NUCLEOTIDE SEQUENCE [LARGE SCALE GENOMIC DNA]</scope>
    <source>
        <strain evidence="2 3">MA284_T2</strain>
    </source>
</reference>